<reference evidence="4" key="1">
    <citation type="journal article" date="2019" name="Int. J. Syst. Evol. Microbiol.">
        <title>The Global Catalogue of Microorganisms (GCM) 10K type strain sequencing project: providing services to taxonomists for standard genome sequencing and annotation.</title>
        <authorList>
            <consortium name="The Broad Institute Genomics Platform"/>
            <consortium name="The Broad Institute Genome Sequencing Center for Infectious Disease"/>
            <person name="Wu L."/>
            <person name="Ma J."/>
        </authorList>
    </citation>
    <scope>NUCLEOTIDE SEQUENCE [LARGE SCALE GENOMIC DNA]</scope>
    <source>
        <strain evidence="4">JCM 15443</strain>
    </source>
</reference>
<dbReference type="RefSeq" id="WP_188901960.1">
    <property type="nucleotide sequence ID" value="NZ_BMOM01000005.1"/>
</dbReference>
<keyword evidence="2" id="KW-0479">Metal-binding</keyword>
<keyword evidence="2" id="KW-0408">Iron</keyword>
<dbReference type="CDD" id="cd00302">
    <property type="entry name" value="cytochrome_P450"/>
    <property type="match status" value="1"/>
</dbReference>
<dbReference type="EMBL" id="BMOM01000005">
    <property type="protein sequence ID" value="GGM03378.1"/>
    <property type="molecule type" value="Genomic_DNA"/>
</dbReference>
<dbReference type="InterPro" id="IPR036396">
    <property type="entry name" value="Cyt_P450_sf"/>
</dbReference>
<dbReference type="InterPro" id="IPR017972">
    <property type="entry name" value="Cyt_P450_CS"/>
</dbReference>
<gene>
    <name evidence="3" type="ORF">GCM10010841_09750</name>
</gene>
<organism evidence="3 4">
    <name type="scientific">Deinococcus aerophilus</name>
    <dbReference type="NCBI Taxonomy" id="522488"/>
    <lineage>
        <taxon>Bacteria</taxon>
        <taxon>Thermotogati</taxon>
        <taxon>Deinococcota</taxon>
        <taxon>Deinococci</taxon>
        <taxon>Deinococcales</taxon>
        <taxon>Deinococcaceae</taxon>
        <taxon>Deinococcus</taxon>
    </lineage>
</organism>
<dbReference type="PROSITE" id="PS00086">
    <property type="entry name" value="CYTOCHROME_P450"/>
    <property type="match status" value="1"/>
</dbReference>
<dbReference type="PANTHER" id="PTHR46696:SF1">
    <property type="entry name" value="CYTOCHROME P450 YJIB-RELATED"/>
    <property type="match status" value="1"/>
</dbReference>
<evidence type="ECO:0000313" key="4">
    <source>
        <dbReference type="Proteomes" id="UP000661918"/>
    </source>
</evidence>
<proteinExistence type="inferred from homology"/>
<dbReference type="Gene3D" id="1.10.630.10">
    <property type="entry name" value="Cytochrome P450"/>
    <property type="match status" value="1"/>
</dbReference>
<dbReference type="PANTHER" id="PTHR46696">
    <property type="entry name" value="P450, PUTATIVE (EUROFUNG)-RELATED"/>
    <property type="match status" value="1"/>
</dbReference>
<dbReference type="Pfam" id="PF00067">
    <property type="entry name" value="p450"/>
    <property type="match status" value="1"/>
</dbReference>
<dbReference type="PRINTS" id="PR00385">
    <property type="entry name" value="P450"/>
</dbReference>
<dbReference type="Proteomes" id="UP000661918">
    <property type="component" value="Unassembled WGS sequence"/>
</dbReference>
<keyword evidence="2" id="KW-0560">Oxidoreductase</keyword>
<dbReference type="InterPro" id="IPR002397">
    <property type="entry name" value="Cyt_P450_B"/>
</dbReference>
<keyword evidence="2" id="KW-0503">Monooxygenase</keyword>
<evidence type="ECO:0008006" key="5">
    <source>
        <dbReference type="Google" id="ProtNLM"/>
    </source>
</evidence>
<dbReference type="PROSITE" id="PS51257">
    <property type="entry name" value="PROKAR_LIPOPROTEIN"/>
    <property type="match status" value="1"/>
</dbReference>
<evidence type="ECO:0000313" key="3">
    <source>
        <dbReference type="EMBL" id="GGM03378.1"/>
    </source>
</evidence>
<evidence type="ECO:0000256" key="2">
    <source>
        <dbReference type="RuleBase" id="RU000461"/>
    </source>
</evidence>
<evidence type="ECO:0000256" key="1">
    <source>
        <dbReference type="ARBA" id="ARBA00010617"/>
    </source>
</evidence>
<protein>
    <recommendedName>
        <fullName evidence="5">Cytochrome P450</fullName>
    </recommendedName>
</protein>
<accession>A0ABQ2GM74</accession>
<sequence>MTQPPRPDPAHLSGSAAAGCPLGFGAPLTHPARDVTALPAVTPGGDGLYHVHHFAAAREVLRLGGVAQAGFMSESAGEHGPGLTNPPVLFAEGEQHHDMRRQTARYFTPAAVAGYRPMISALADRLIGQLMRRGEASLDDLSLVLAVEVAAQVVGLTSSVVPGLERRVMSFVEHGLDSQPGAAQRMGRGRQTRMQTNVAAFYLLDVRPAIAARRRQRRDDLISHLLDRGYSDTEIVTECLTYATAGMVTTREFISAAAWQLLSHPALRADYVHGTEAERHAILHEILRLEPVVRTLYRRTDVALTLGGQDIPAGSVLALHLTDANADPAVVGAAPNALCPARPLPRGVQAQALAFGDGHHRCPGAFLAIQESDMFLRRLLIWNDLQVLTPPTLGTNETVKGYELRGFRVRLGPPRA</sequence>
<dbReference type="SUPFAM" id="SSF48264">
    <property type="entry name" value="Cytochrome P450"/>
    <property type="match status" value="1"/>
</dbReference>
<keyword evidence="2" id="KW-0349">Heme</keyword>
<dbReference type="InterPro" id="IPR001128">
    <property type="entry name" value="Cyt_P450"/>
</dbReference>
<comment type="similarity">
    <text evidence="1 2">Belongs to the cytochrome P450 family.</text>
</comment>
<name>A0ABQ2GM74_9DEIO</name>
<dbReference type="PRINTS" id="PR00359">
    <property type="entry name" value="BP450"/>
</dbReference>
<keyword evidence="4" id="KW-1185">Reference proteome</keyword>
<comment type="caution">
    <text evidence="3">The sequence shown here is derived from an EMBL/GenBank/DDBJ whole genome shotgun (WGS) entry which is preliminary data.</text>
</comment>